<dbReference type="eggNOG" id="COG1226">
    <property type="taxonomic scope" value="Bacteria"/>
</dbReference>
<keyword evidence="4" id="KW-1185">Reference proteome</keyword>
<dbReference type="PROSITE" id="PS51202">
    <property type="entry name" value="RCK_C"/>
    <property type="match status" value="1"/>
</dbReference>
<feature type="transmembrane region" description="Helical" evidence="1">
    <location>
        <begin position="89"/>
        <end position="114"/>
    </location>
</feature>
<keyword evidence="3" id="KW-0406">Ion transport</keyword>
<keyword evidence="1" id="KW-0812">Transmembrane</keyword>
<dbReference type="Proteomes" id="UP000000422">
    <property type="component" value="Chromosome"/>
</dbReference>
<dbReference type="InterPro" id="IPR050721">
    <property type="entry name" value="Trk_Ktr_HKT_K-transport"/>
</dbReference>
<dbReference type="Gene3D" id="3.40.50.720">
    <property type="entry name" value="NAD(P)-binding Rossmann-like Domain"/>
    <property type="match status" value="1"/>
</dbReference>
<evidence type="ECO:0000313" key="4">
    <source>
        <dbReference type="Proteomes" id="UP000000422"/>
    </source>
</evidence>
<proteinExistence type="predicted"/>
<dbReference type="InterPro" id="IPR006037">
    <property type="entry name" value="RCK_C"/>
</dbReference>
<feature type="domain" description="RCK C-terminal" evidence="2">
    <location>
        <begin position="282"/>
        <end position="367"/>
    </location>
</feature>
<dbReference type="GO" id="GO:0006813">
    <property type="term" value="P:potassium ion transport"/>
    <property type="evidence" value="ECO:0007669"/>
    <property type="project" value="InterPro"/>
</dbReference>
<dbReference type="PANTHER" id="PTHR43833">
    <property type="entry name" value="POTASSIUM CHANNEL PROTEIN 2-RELATED-RELATED"/>
    <property type="match status" value="1"/>
</dbReference>
<dbReference type="EMBL" id="BX571657">
    <property type="protein sequence ID" value="CAE09479.1"/>
    <property type="molecule type" value="Genomic_DNA"/>
</dbReference>
<accession>Q7MAD0</accession>
<sequence length="377" mass="43095">MRFFTKLGRFLHWEKSSKPDIDLSGELYEQLKPFRFPLILIQLGLIIGTLGYVVLEDYTLMEAFFQTSYTFTTTGFGALKESEFNGLTIIFTSMLMLAGSAVLTFSVVSIIDVLNRGKLIAIIKERRMIYRVARLKNHFVVCYHNEYTIQLADQFREAHIPFVVVDPSPDFEGFAQRHRYPYYINEDPHTEIAMLKSHLSSARGVITFSKSIADNIAQIASVRLFEKELGRRPFYIISSAENAEDVEKLKKLGSDTVVSATRLMAQRVSAMATRPDMENLLEQFVYKKDTPLDLEEVIVPKSSWLVLKKLKEAHFREVTRVSVVGITQKDGKFITMPTGDTLITSECKLLMIGTSSGIRMTKKLLMKREKPEELKYV</sequence>
<keyword evidence="3" id="KW-0813">Transport</keyword>
<dbReference type="InterPro" id="IPR036721">
    <property type="entry name" value="RCK_C_sf"/>
</dbReference>
<dbReference type="STRING" id="273121.WS0329"/>
<dbReference type="SUPFAM" id="SSF116726">
    <property type="entry name" value="TrkA C-terminal domain-like"/>
    <property type="match status" value="1"/>
</dbReference>
<feature type="transmembrane region" description="Helical" evidence="1">
    <location>
        <begin position="36"/>
        <end position="55"/>
    </location>
</feature>
<organism evidence="4">
    <name type="scientific">Wolinella succinogenes (strain ATCC 29543 / DSM 1740 / CCUG 13145 / JCM 31913 / LMG 7466 / NCTC 11488 / FDC 602W)</name>
    <name type="common">Vibrio succinogenes</name>
    <dbReference type="NCBI Taxonomy" id="273121"/>
    <lineage>
        <taxon>Bacteria</taxon>
        <taxon>Pseudomonadati</taxon>
        <taxon>Campylobacterota</taxon>
        <taxon>Epsilonproteobacteria</taxon>
        <taxon>Campylobacterales</taxon>
        <taxon>Helicobacteraceae</taxon>
        <taxon>Wolinella</taxon>
    </lineage>
</organism>
<name>Q7MAD0_WOLSU</name>
<dbReference type="Pfam" id="PF02254">
    <property type="entry name" value="TrkA_N"/>
    <property type="match status" value="1"/>
</dbReference>
<dbReference type="Gene3D" id="3.30.70.1450">
    <property type="entry name" value="Regulator of K+ conductance, C-terminal domain"/>
    <property type="match status" value="1"/>
</dbReference>
<gene>
    <name evidence="3" type="ordered locus">WS0329</name>
</gene>
<dbReference type="SUPFAM" id="SSF51735">
    <property type="entry name" value="NAD(P)-binding Rossmann-fold domains"/>
    <property type="match status" value="1"/>
</dbReference>
<reference evidence="3 4" key="1">
    <citation type="journal article" date="2003" name="Proc. Natl. Acad. Sci. U.S.A.">
        <title>Complete genome sequence and analysis of Wolinella succinogenes.</title>
        <authorList>
            <person name="Baar C."/>
            <person name="Eppinger M."/>
            <person name="Raddatz G."/>
            <person name="Simon JM."/>
            <person name="Lanz C."/>
            <person name="Klimmek O."/>
            <person name="Nandakumar R."/>
            <person name="Gross R."/>
            <person name="Rosinus A."/>
            <person name="Keller H."/>
            <person name="Jagtap P."/>
            <person name="Linke B."/>
            <person name="Meyer F."/>
            <person name="Lederer H."/>
            <person name="Schuster S.C."/>
        </authorList>
    </citation>
    <scope>NUCLEOTIDE SEQUENCE [LARGE SCALE GENOMIC DNA]</scope>
    <source>
        <strain evidence="4">ATCC 29543 / DSM 1740 / CCUG 13145 / JCM 31913 / LMG 7466 / NCTC 11488 / FDC 602W</strain>
    </source>
</reference>
<dbReference type="HOGENOM" id="CLU_050982_0_1_7"/>
<dbReference type="KEGG" id="wsu:WS0329"/>
<dbReference type="PANTHER" id="PTHR43833:SF9">
    <property type="entry name" value="POTASSIUM CHANNEL PROTEIN YUGO-RELATED"/>
    <property type="match status" value="1"/>
</dbReference>
<keyword evidence="1" id="KW-0472">Membrane</keyword>
<dbReference type="SUPFAM" id="SSF81324">
    <property type="entry name" value="Voltage-gated potassium channels"/>
    <property type="match status" value="1"/>
</dbReference>
<keyword evidence="3" id="KW-0407">Ion channel</keyword>
<dbReference type="RefSeq" id="WP_011138279.1">
    <property type="nucleotide sequence ID" value="NC_005090.1"/>
</dbReference>
<evidence type="ECO:0000256" key="1">
    <source>
        <dbReference type="SAM" id="Phobius"/>
    </source>
</evidence>
<keyword evidence="1" id="KW-1133">Transmembrane helix</keyword>
<dbReference type="Gene3D" id="1.10.287.70">
    <property type="match status" value="1"/>
</dbReference>
<evidence type="ECO:0000259" key="2">
    <source>
        <dbReference type="PROSITE" id="PS51202"/>
    </source>
</evidence>
<evidence type="ECO:0000313" key="3">
    <source>
        <dbReference type="EMBL" id="CAE09479.1"/>
    </source>
</evidence>
<protein>
    <submittedName>
        <fullName evidence="3">POTASSIUM CHANNEL PROTEIN</fullName>
    </submittedName>
</protein>
<dbReference type="InterPro" id="IPR036291">
    <property type="entry name" value="NAD(P)-bd_dom_sf"/>
</dbReference>
<dbReference type="AlphaFoldDB" id="Q7MAD0"/>
<dbReference type="GO" id="GO:0008324">
    <property type="term" value="F:monoatomic cation transmembrane transporter activity"/>
    <property type="evidence" value="ECO:0007669"/>
    <property type="project" value="InterPro"/>
</dbReference>
<dbReference type="Pfam" id="PF02080">
    <property type="entry name" value="TrkA_C"/>
    <property type="match status" value="1"/>
</dbReference>
<dbReference type="InterPro" id="IPR003148">
    <property type="entry name" value="RCK_N"/>
</dbReference>